<comment type="caution">
    <text evidence="14">Lacks conserved residue(s) required for the propagation of feature annotation.</text>
</comment>
<keyword evidence="9" id="KW-1133">Transmembrane helix</keyword>
<comment type="caution">
    <text evidence="15">The sequence shown here is derived from an EMBL/GenBank/DDBJ whole genome shotgun (WGS) entry which is preliminary data.</text>
</comment>
<keyword evidence="7" id="KW-0812">Transmembrane</keyword>
<keyword evidence="5" id="KW-0245">EGF-like domain</keyword>
<dbReference type="Proteomes" id="UP001174136">
    <property type="component" value="Unassembled WGS sequence"/>
</dbReference>
<dbReference type="InterPro" id="IPR002172">
    <property type="entry name" value="LDrepeatLR_classA_rpt"/>
</dbReference>
<dbReference type="FunFam" id="4.10.400.10:FF:000030">
    <property type="entry name" value="Sortilin related receptor 1"/>
    <property type="match status" value="1"/>
</dbReference>
<feature type="disulfide bond" evidence="14">
    <location>
        <begin position="47"/>
        <end position="65"/>
    </location>
</feature>
<keyword evidence="8" id="KW-0677">Repeat</keyword>
<evidence type="ECO:0000256" key="5">
    <source>
        <dbReference type="ARBA" id="ARBA00022536"/>
    </source>
</evidence>
<dbReference type="EMBL" id="JAOPHQ010005709">
    <property type="protein sequence ID" value="KAK0134412.1"/>
    <property type="molecule type" value="Genomic_DNA"/>
</dbReference>
<keyword evidence="16" id="KW-1185">Reference proteome</keyword>
<protein>
    <submittedName>
        <fullName evidence="15">Low-density lipoprotein receptor-related protein 8</fullName>
    </submittedName>
</protein>
<organism evidence="15 16">
    <name type="scientific">Merluccius polli</name>
    <name type="common">Benguela hake</name>
    <name type="synonym">Merluccius cadenati</name>
    <dbReference type="NCBI Taxonomy" id="89951"/>
    <lineage>
        <taxon>Eukaryota</taxon>
        <taxon>Metazoa</taxon>
        <taxon>Chordata</taxon>
        <taxon>Craniata</taxon>
        <taxon>Vertebrata</taxon>
        <taxon>Euteleostomi</taxon>
        <taxon>Actinopterygii</taxon>
        <taxon>Neopterygii</taxon>
        <taxon>Teleostei</taxon>
        <taxon>Neoteleostei</taxon>
        <taxon>Acanthomorphata</taxon>
        <taxon>Zeiogadaria</taxon>
        <taxon>Gadariae</taxon>
        <taxon>Gadiformes</taxon>
        <taxon>Gadoidei</taxon>
        <taxon>Merlucciidae</taxon>
        <taxon>Merluccius</taxon>
    </lineage>
</organism>
<evidence type="ECO:0000256" key="14">
    <source>
        <dbReference type="PROSITE-ProRule" id="PRU00124"/>
    </source>
</evidence>
<evidence type="ECO:0000256" key="11">
    <source>
        <dbReference type="ARBA" id="ARBA00023157"/>
    </source>
</evidence>
<sequence>MENTFTKYLILLFVRTLPVGRRGLCPMSLPAYPVDARKTCAPAEFACLNGQCVPGRWRCDGEPECPDGSDEAEVTCTPAFHNINSELLILWREQQGYARLR</sequence>
<evidence type="ECO:0000256" key="9">
    <source>
        <dbReference type="ARBA" id="ARBA00022989"/>
    </source>
</evidence>
<dbReference type="PANTHER" id="PTHR24270">
    <property type="entry name" value="LOW-DENSITY LIPOPROTEIN RECEPTOR-RELATED"/>
    <property type="match status" value="1"/>
</dbReference>
<keyword evidence="10" id="KW-0472">Membrane</keyword>
<comment type="subcellular location">
    <subcellularLocation>
        <location evidence="1">Cell membrane</location>
        <topology evidence="1">Single-pass type I membrane protein</topology>
    </subcellularLocation>
    <subcellularLocation>
        <location evidence="2">Secreted</location>
    </subcellularLocation>
</comment>
<dbReference type="PANTHER" id="PTHR24270:SF27">
    <property type="entry name" value="CD320 ANTIGEN"/>
    <property type="match status" value="1"/>
</dbReference>
<feature type="disulfide bond" evidence="14">
    <location>
        <begin position="40"/>
        <end position="52"/>
    </location>
</feature>
<dbReference type="CDD" id="cd00112">
    <property type="entry name" value="LDLa"/>
    <property type="match status" value="1"/>
</dbReference>
<evidence type="ECO:0000313" key="15">
    <source>
        <dbReference type="EMBL" id="KAK0134412.1"/>
    </source>
</evidence>
<dbReference type="PROSITE" id="PS01209">
    <property type="entry name" value="LDLRA_1"/>
    <property type="match status" value="1"/>
</dbReference>
<evidence type="ECO:0000256" key="7">
    <source>
        <dbReference type="ARBA" id="ARBA00022692"/>
    </source>
</evidence>
<evidence type="ECO:0000256" key="4">
    <source>
        <dbReference type="ARBA" id="ARBA00022525"/>
    </source>
</evidence>
<evidence type="ECO:0000256" key="12">
    <source>
        <dbReference type="ARBA" id="ARBA00023170"/>
    </source>
</evidence>
<proteinExistence type="predicted"/>
<dbReference type="GO" id="GO:0005886">
    <property type="term" value="C:plasma membrane"/>
    <property type="evidence" value="ECO:0007669"/>
    <property type="project" value="UniProtKB-SubCell"/>
</dbReference>
<dbReference type="PROSITE" id="PS50068">
    <property type="entry name" value="LDLRA_2"/>
    <property type="match status" value="1"/>
</dbReference>
<keyword evidence="15" id="KW-0449">Lipoprotein</keyword>
<evidence type="ECO:0000256" key="13">
    <source>
        <dbReference type="ARBA" id="ARBA00023180"/>
    </source>
</evidence>
<dbReference type="GO" id="GO:0005576">
    <property type="term" value="C:extracellular region"/>
    <property type="evidence" value="ECO:0007669"/>
    <property type="project" value="UniProtKB-SubCell"/>
</dbReference>
<keyword evidence="4" id="KW-0964">Secreted</keyword>
<keyword evidence="6" id="KW-0254">Endocytosis</keyword>
<accession>A0AA47M683</accession>
<dbReference type="AlphaFoldDB" id="A0AA47M683"/>
<evidence type="ECO:0000256" key="8">
    <source>
        <dbReference type="ARBA" id="ARBA00022737"/>
    </source>
</evidence>
<dbReference type="InterPro" id="IPR050685">
    <property type="entry name" value="LDLR"/>
</dbReference>
<keyword evidence="11 14" id="KW-1015">Disulfide bond</keyword>
<evidence type="ECO:0000256" key="6">
    <source>
        <dbReference type="ARBA" id="ARBA00022583"/>
    </source>
</evidence>
<name>A0AA47M683_MERPO</name>
<dbReference type="Pfam" id="PF00057">
    <property type="entry name" value="Ldl_recept_a"/>
    <property type="match status" value="1"/>
</dbReference>
<evidence type="ECO:0000256" key="3">
    <source>
        <dbReference type="ARBA" id="ARBA00022475"/>
    </source>
</evidence>
<dbReference type="InterPro" id="IPR023415">
    <property type="entry name" value="LDLR_class-A_CS"/>
</dbReference>
<dbReference type="InterPro" id="IPR036055">
    <property type="entry name" value="LDL_receptor-like_sf"/>
</dbReference>
<evidence type="ECO:0000313" key="16">
    <source>
        <dbReference type="Proteomes" id="UP001174136"/>
    </source>
</evidence>
<dbReference type="SMART" id="SM00192">
    <property type="entry name" value="LDLa"/>
    <property type="match status" value="1"/>
</dbReference>
<keyword evidence="3" id="KW-1003">Cell membrane</keyword>
<keyword evidence="13" id="KW-0325">Glycoprotein</keyword>
<evidence type="ECO:0000256" key="10">
    <source>
        <dbReference type="ARBA" id="ARBA00023136"/>
    </source>
</evidence>
<evidence type="ECO:0000256" key="2">
    <source>
        <dbReference type="ARBA" id="ARBA00004613"/>
    </source>
</evidence>
<gene>
    <name evidence="15" type="primary">LRP8_2</name>
    <name evidence="15" type="ORF">N1851_030033</name>
</gene>
<reference evidence="15" key="1">
    <citation type="journal article" date="2023" name="Front. Mar. Sci.">
        <title>A new Merluccius polli reference genome to investigate the effects of global change in West African waters.</title>
        <authorList>
            <person name="Mateo J.L."/>
            <person name="Blanco-Fernandez C."/>
            <person name="Garcia-Vazquez E."/>
            <person name="Machado-Schiaffino G."/>
        </authorList>
    </citation>
    <scope>NUCLEOTIDE SEQUENCE</scope>
    <source>
        <strain evidence="15">C29</strain>
        <tissue evidence="15">Fin</tissue>
    </source>
</reference>
<evidence type="ECO:0000256" key="1">
    <source>
        <dbReference type="ARBA" id="ARBA00004251"/>
    </source>
</evidence>
<dbReference type="GO" id="GO:0006897">
    <property type="term" value="P:endocytosis"/>
    <property type="evidence" value="ECO:0007669"/>
    <property type="project" value="UniProtKB-KW"/>
</dbReference>
<dbReference type="Gene3D" id="4.10.400.10">
    <property type="entry name" value="Low-density Lipoprotein Receptor"/>
    <property type="match status" value="1"/>
</dbReference>
<dbReference type="SUPFAM" id="SSF57424">
    <property type="entry name" value="LDL receptor-like module"/>
    <property type="match status" value="1"/>
</dbReference>
<keyword evidence="12 15" id="KW-0675">Receptor</keyword>